<sequence>MYSDIRSDEVRLLIHRVVKASRVDEYGIVEMGSMFFEFTLNNMMRMIARKRYYDDDEQNMEEAARFQEMIKETIEITGWMNVADFVPKLKWIMQNKVERKMKALKVKRDRFFQDLIEERRKIMRDRSGGYENEKKTLIDVLLSLQESEPDYYTDEIIKGMIEVT</sequence>
<reference evidence="6 7" key="1">
    <citation type="submission" date="2024-11" db="EMBL/GenBank/DDBJ databases">
        <title>A near-complete genome assembly of Cinchona calisaya.</title>
        <authorList>
            <person name="Lian D.C."/>
            <person name="Zhao X.W."/>
            <person name="Wei L."/>
        </authorList>
    </citation>
    <scope>NUCLEOTIDE SEQUENCE [LARGE SCALE GENOMIC DNA]</scope>
    <source>
        <tissue evidence="6">Nenye</tissue>
    </source>
</reference>
<dbReference type="SUPFAM" id="SSF48264">
    <property type="entry name" value="Cytochrome P450"/>
    <property type="match status" value="1"/>
</dbReference>
<evidence type="ECO:0000256" key="1">
    <source>
        <dbReference type="ARBA" id="ARBA00022617"/>
    </source>
</evidence>
<keyword evidence="2" id="KW-0479">Metal-binding</keyword>
<dbReference type="InterPro" id="IPR036396">
    <property type="entry name" value="Cyt_P450_sf"/>
</dbReference>
<keyword evidence="4" id="KW-0408">Iron</keyword>
<evidence type="ECO:0000313" key="6">
    <source>
        <dbReference type="EMBL" id="KAL3538423.1"/>
    </source>
</evidence>
<dbReference type="Proteomes" id="UP001630127">
    <property type="component" value="Unassembled WGS sequence"/>
</dbReference>
<gene>
    <name evidence="6" type="ORF">ACH5RR_001789</name>
</gene>
<keyword evidence="3" id="KW-0560">Oxidoreductase</keyword>
<accession>A0ABD3B516</accession>
<name>A0ABD3B516_9GENT</name>
<keyword evidence="1" id="KW-0349">Heme</keyword>
<dbReference type="AlphaFoldDB" id="A0ABD3B516"/>
<dbReference type="GO" id="GO:0046872">
    <property type="term" value="F:metal ion binding"/>
    <property type="evidence" value="ECO:0007669"/>
    <property type="project" value="UniProtKB-KW"/>
</dbReference>
<evidence type="ECO:0008006" key="8">
    <source>
        <dbReference type="Google" id="ProtNLM"/>
    </source>
</evidence>
<dbReference type="Pfam" id="PF00067">
    <property type="entry name" value="p450"/>
    <property type="match status" value="1"/>
</dbReference>
<protein>
    <recommendedName>
        <fullName evidence="8">Cytochrome P450</fullName>
    </recommendedName>
</protein>
<proteinExistence type="predicted"/>
<evidence type="ECO:0000256" key="2">
    <source>
        <dbReference type="ARBA" id="ARBA00022723"/>
    </source>
</evidence>
<keyword evidence="7" id="KW-1185">Reference proteome</keyword>
<organism evidence="6 7">
    <name type="scientific">Cinchona calisaya</name>
    <dbReference type="NCBI Taxonomy" id="153742"/>
    <lineage>
        <taxon>Eukaryota</taxon>
        <taxon>Viridiplantae</taxon>
        <taxon>Streptophyta</taxon>
        <taxon>Embryophyta</taxon>
        <taxon>Tracheophyta</taxon>
        <taxon>Spermatophyta</taxon>
        <taxon>Magnoliopsida</taxon>
        <taxon>eudicotyledons</taxon>
        <taxon>Gunneridae</taxon>
        <taxon>Pentapetalae</taxon>
        <taxon>asterids</taxon>
        <taxon>lamiids</taxon>
        <taxon>Gentianales</taxon>
        <taxon>Rubiaceae</taxon>
        <taxon>Cinchonoideae</taxon>
        <taxon>Cinchoneae</taxon>
        <taxon>Cinchona</taxon>
    </lineage>
</organism>
<evidence type="ECO:0000256" key="5">
    <source>
        <dbReference type="ARBA" id="ARBA00023033"/>
    </source>
</evidence>
<dbReference type="PANTHER" id="PTHR47947:SF3">
    <property type="entry name" value="CYTOCHROME P450 81D1-LIKE"/>
    <property type="match status" value="1"/>
</dbReference>
<comment type="caution">
    <text evidence="6">The sequence shown here is derived from an EMBL/GenBank/DDBJ whole genome shotgun (WGS) entry which is preliminary data.</text>
</comment>
<keyword evidence="5" id="KW-0503">Monooxygenase</keyword>
<dbReference type="InterPro" id="IPR050651">
    <property type="entry name" value="Plant_Cytochrome_P450_Monoox"/>
</dbReference>
<evidence type="ECO:0000256" key="4">
    <source>
        <dbReference type="ARBA" id="ARBA00023004"/>
    </source>
</evidence>
<dbReference type="PANTHER" id="PTHR47947">
    <property type="entry name" value="CYTOCHROME P450 82C3-RELATED"/>
    <property type="match status" value="1"/>
</dbReference>
<evidence type="ECO:0000313" key="7">
    <source>
        <dbReference type="Proteomes" id="UP001630127"/>
    </source>
</evidence>
<evidence type="ECO:0000256" key="3">
    <source>
        <dbReference type="ARBA" id="ARBA00023002"/>
    </source>
</evidence>
<dbReference type="InterPro" id="IPR001128">
    <property type="entry name" value="Cyt_P450"/>
</dbReference>
<dbReference type="EMBL" id="JBJUIK010000001">
    <property type="protein sequence ID" value="KAL3538423.1"/>
    <property type="molecule type" value="Genomic_DNA"/>
</dbReference>
<dbReference type="Gene3D" id="1.10.630.10">
    <property type="entry name" value="Cytochrome P450"/>
    <property type="match status" value="1"/>
</dbReference>
<dbReference type="GO" id="GO:0004497">
    <property type="term" value="F:monooxygenase activity"/>
    <property type="evidence" value="ECO:0007669"/>
    <property type="project" value="UniProtKB-KW"/>
</dbReference>